<dbReference type="InterPro" id="IPR002048">
    <property type="entry name" value="EF_hand_dom"/>
</dbReference>
<protein>
    <recommendedName>
        <fullName evidence="2">EF-hand domain-containing protein</fullName>
    </recommendedName>
</protein>
<dbReference type="PROSITE" id="PS50222">
    <property type="entry name" value="EF_HAND_2"/>
    <property type="match status" value="2"/>
</dbReference>
<dbReference type="Proteomes" id="UP000663852">
    <property type="component" value="Unassembled WGS sequence"/>
</dbReference>
<dbReference type="PANTHER" id="PTHR23048">
    <property type="entry name" value="MYOSIN LIGHT CHAIN 1, 3"/>
    <property type="match status" value="1"/>
</dbReference>
<organism evidence="3 6">
    <name type="scientific">Adineta ricciae</name>
    <name type="common">Rotifer</name>
    <dbReference type="NCBI Taxonomy" id="249248"/>
    <lineage>
        <taxon>Eukaryota</taxon>
        <taxon>Metazoa</taxon>
        <taxon>Spiralia</taxon>
        <taxon>Gnathifera</taxon>
        <taxon>Rotifera</taxon>
        <taxon>Eurotatoria</taxon>
        <taxon>Bdelloidea</taxon>
        <taxon>Adinetida</taxon>
        <taxon>Adinetidae</taxon>
        <taxon>Adineta</taxon>
    </lineage>
</organism>
<evidence type="ECO:0000313" key="5">
    <source>
        <dbReference type="Proteomes" id="UP000663828"/>
    </source>
</evidence>
<dbReference type="Gene3D" id="1.10.238.10">
    <property type="entry name" value="EF-hand"/>
    <property type="match status" value="2"/>
</dbReference>
<comment type="caution">
    <text evidence="3">The sequence shown here is derived from an EMBL/GenBank/DDBJ whole genome shotgun (WGS) entry which is preliminary data.</text>
</comment>
<dbReference type="EMBL" id="CAJNOR010003928">
    <property type="protein sequence ID" value="CAF1460542.1"/>
    <property type="molecule type" value="Genomic_DNA"/>
</dbReference>
<dbReference type="CDD" id="cd00051">
    <property type="entry name" value="EFh"/>
    <property type="match status" value="1"/>
</dbReference>
<name>A0A814BTK6_ADIRI</name>
<dbReference type="EMBL" id="CAJNOJ010000041">
    <property type="protein sequence ID" value="CAF0931839.1"/>
    <property type="molecule type" value="Genomic_DNA"/>
</dbReference>
<dbReference type="Proteomes" id="UP000663828">
    <property type="component" value="Unassembled WGS sequence"/>
</dbReference>
<dbReference type="Pfam" id="PF13499">
    <property type="entry name" value="EF-hand_7"/>
    <property type="match status" value="1"/>
</dbReference>
<evidence type="ECO:0000259" key="2">
    <source>
        <dbReference type="PROSITE" id="PS50222"/>
    </source>
</evidence>
<feature type="domain" description="EF-hand" evidence="2">
    <location>
        <begin position="1"/>
        <end position="36"/>
    </location>
</feature>
<feature type="domain" description="EF-hand" evidence="2">
    <location>
        <begin position="72"/>
        <end position="107"/>
    </location>
</feature>
<keyword evidence="5" id="KW-1185">Reference proteome</keyword>
<evidence type="ECO:0000256" key="1">
    <source>
        <dbReference type="ARBA" id="ARBA00022737"/>
    </source>
</evidence>
<evidence type="ECO:0000313" key="3">
    <source>
        <dbReference type="EMBL" id="CAF0931839.1"/>
    </source>
</evidence>
<reference evidence="3" key="1">
    <citation type="submission" date="2021-02" db="EMBL/GenBank/DDBJ databases">
        <authorList>
            <person name="Nowell W R."/>
        </authorList>
    </citation>
    <scope>NUCLEOTIDE SEQUENCE</scope>
</reference>
<dbReference type="GO" id="GO:0005509">
    <property type="term" value="F:calcium ion binding"/>
    <property type="evidence" value="ECO:0007669"/>
    <property type="project" value="InterPro"/>
</dbReference>
<dbReference type="FunFam" id="1.10.238.10:FF:000001">
    <property type="entry name" value="Calmodulin 1"/>
    <property type="match status" value="1"/>
</dbReference>
<keyword evidence="1" id="KW-0677">Repeat</keyword>
<dbReference type="AlphaFoldDB" id="A0A814BTK6"/>
<dbReference type="SMART" id="SM00054">
    <property type="entry name" value="EFh"/>
    <property type="match status" value="3"/>
</dbReference>
<dbReference type="GO" id="GO:0016460">
    <property type="term" value="C:myosin II complex"/>
    <property type="evidence" value="ECO:0007669"/>
    <property type="project" value="TreeGrafter"/>
</dbReference>
<dbReference type="InterPro" id="IPR050230">
    <property type="entry name" value="CALM/Myosin/TropC-like"/>
</dbReference>
<dbReference type="OrthoDB" id="191686at2759"/>
<accession>A0A814BTK6</accession>
<gene>
    <name evidence="3" type="ORF">EDS130_LOCUS11333</name>
    <name evidence="4" type="ORF">XAT740_LOCUS37412</name>
</gene>
<evidence type="ECO:0000313" key="6">
    <source>
        <dbReference type="Proteomes" id="UP000663852"/>
    </source>
</evidence>
<dbReference type="InterPro" id="IPR011992">
    <property type="entry name" value="EF-hand-dom_pair"/>
</dbReference>
<proteinExistence type="predicted"/>
<dbReference type="SUPFAM" id="SSF47473">
    <property type="entry name" value="EF-hand"/>
    <property type="match status" value="1"/>
</dbReference>
<dbReference type="PANTHER" id="PTHR23048:SF0">
    <property type="entry name" value="CALMODULIN LIKE 3"/>
    <property type="match status" value="1"/>
</dbReference>
<sequence>MDNIRYREAFLVLDEGNTGVITVDDVHFLIRALGYTPTEQDLAKLDQEFAWNKRIDYFWFTEILSKLSCTKYTYEQIENAFFTFDKNRYGLINIEAFKTAMMTLGEPLLEKEMNEMMKDLPVDEDGFIEYESFCSQFQSSEKYL</sequence>
<evidence type="ECO:0000313" key="4">
    <source>
        <dbReference type="EMBL" id="CAF1460542.1"/>
    </source>
</evidence>